<sequence>MQVPPHLSHSSNLVDMEDIRSALCFFSIQGLAEEGLISSKFSRRDKKTSSYPDQSTLFFTPESFGKANVLPEVCELKHREGIYEEFDASILNSNPTDHGEGSFRANEEECPCHDPGENVRNCLTPVLHSEKKCKGRRTRYGSQGTTAAVPAIILYLVTAGLRPLPLSRYSEIPMLQRSPEIVATQNSPVSHLKNFTALSIPSLANSSVLGP</sequence>
<comment type="caution">
    <text evidence="1">The sequence shown here is derived from an EMBL/GenBank/DDBJ whole genome shotgun (WGS) entry which is preliminary data.</text>
</comment>
<gene>
    <name evidence="1" type="ORF">HAX54_039325</name>
</gene>
<evidence type="ECO:0000313" key="1">
    <source>
        <dbReference type="EMBL" id="MCD7458826.1"/>
    </source>
</evidence>
<dbReference type="Proteomes" id="UP000823775">
    <property type="component" value="Unassembled WGS sequence"/>
</dbReference>
<keyword evidence="2" id="KW-1185">Reference proteome</keyword>
<organism evidence="1 2">
    <name type="scientific">Datura stramonium</name>
    <name type="common">Jimsonweed</name>
    <name type="synonym">Common thornapple</name>
    <dbReference type="NCBI Taxonomy" id="4076"/>
    <lineage>
        <taxon>Eukaryota</taxon>
        <taxon>Viridiplantae</taxon>
        <taxon>Streptophyta</taxon>
        <taxon>Embryophyta</taxon>
        <taxon>Tracheophyta</taxon>
        <taxon>Spermatophyta</taxon>
        <taxon>Magnoliopsida</taxon>
        <taxon>eudicotyledons</taxon>
        <taxon>Gunneridae</taxon>
        <taxon>Pentapetalae</taxon>
        <taxon>asterids</taxon>
        <taxon>lamiids</taxon>
        <taxon>Solanales</taxon>
        <taxon>Solanaceae</taxon>
        <taxon>Solanoideae</taxon>
        <taxon>Datureae</taxon>
        <taxon>Datura</taxon>
    </lineage>
</organism>
<accession>A0ABS8SIZ3</accession>
<name>A0ABS8SIZ3_DATST</name>
<reference evidence="1 2" key="1">
    <citation type="journal article" date="2021" name="BMC Genomics">
        <title>Datura genome reveals duplications of psychoactive alkaloid biosynthetic genes and high mutation rate following tissue culture.</title>
        <authorList>
            <person name="Rajewski A."/>
            <person name="Carter-House D."/>
            <person name="Stajich J."/>
            <person name="Litt A."/>
        </authorList>
    </citation>
    <scope>NUCLEOTIDE SEQUENCE [LARGE SCALE GENOMIC DNA]</scope>
    <source>
        <strain evidence="1">AR-01</strain>
    </source>
</reference>
<proteinExistence type="predicted"/>
<evidence type="ECO:0000313" key="2">
    <source>
        <dbReference type="Proteomes" id="UP000823775"/>
    </source>
</evidence>
<protein>
    <submittedName>
        <fullName evidence="1">Uncharacterized protein</fullName>
    </submittedName>
</protein>
<dbReference type="EMBL" id="JACEIK010000544">
    <property type="protein sequence ID" value="MCD7458826.1"/>
    <property type="molecule type" value="Genomic_DNA"/>
</dbReference>